<dbReference type="OrthoDB" id="10664536at2759"/>
<dbReference type="Proteomes" id="UP000054776">
    <property type="component" value="Unassembled WGS sequence"/>
</dbReference>
<organism evidence="1 2">
    <name type="scientific">Trichinella spiralis</name>
    <name type="common">Trichina worm</name>
    <dbReference type="NCBI Taxonomy" id="6334"/>
    <lineage>
        <taxon>Eukaryota</taxon>
        <taxon>Metazoa</taxon>
        <taxon>Ecdysozoa</taxon>
        <taxon>Nematoda</taxon>
        <taxon>Enoplea</taxon>
        <taxon>Dorylaimia</taxon>
        <taxon>Trichinellida</taxon>
        <taxon>Trichinellidae</taxon>
        <taxon>Trichinella</taxon>
    </lineage>
</organism>
<evidence type="ECO:0000313" key="2">
    <source>
        <dbReference type="Proteomes" id="UP000054776"/>
    </source>
</evidence>
<reference evidence="1 2" key="1">
    <citation type="submission" date="2015-01" db="EMBL/GenBank/DDBJ databases">
        <title>Evolution of Trichinella species and genotypes.</title>
        <authorList>
            <person name="Korhonen P.K."/>
            <person name="Edoardo P."/>
            <person name="Giuseppe L.R."/>
            <person name="Gasser R.B."/>
        </authorList>
    </citation>
    <scope>NUCLEOTIDE SEQUENCE [LARGE SCALE GENOMIC DNA]</scope>
    <source>
        <strain evidence="1">ISS3</strain>
    </source>
</reference>
<dbReference type="InParanoid" id="A0A0V1AWL4"/>
<evidence type="ECO:0000313" key="1">
    <source>
        <dbReference type="EMBL" id="KRY29175.1"/>
    </source>
</evidence>
<protein>
    <submittedName>
        <fullName evidence="1">Uncharacterized protein</fullName>
    </submittedName>
</protein>
<comment type="caution">
    <text evidence="1">The sequence shown here is derived from an EMBL/GenBank/DDBJ whole genome shotgun (WGS) entry which is preliminary data.</text>
</comment>
<name>A0A0V1AWL4_TRISP</name>
<proteinExistence type="predicted"/>
<keyword evidence="2" id="KW-1185">Reference proteome</keyword>
<dbReference type="EMBL" id="JYDH01000178">
    <property type="protein sequence ID" value="KRY29175.1"/>
    <property type="molecule type" value="Genomic_DNA"/>
</dbReference>
<sequence>MVRPYQESLAVKVRPELAQGPYQTEHFSPSRAIPTLSLGQRATRVRHDSFSFLFSLAQHRPKAVSAGVHVDNELPMEVRIGEDGRRCKRGGDVRKTVDELAVVRRQPQELPQLRNASRCSPLPHGRGFAWVRSDPFFRDDVAQVRHPPLHEPAFFWFDFQTHFPEATEHLAQSCRMLFSSLAKYDDVVQVYQAVGAHQASQDCLHEPLKGGRCVAQFKKHHFELVQPKGGGEGRLLPILLFDLNLPGSACQVQGRKPLCTCQRVQSVVNPQERVGILPGEVVQLPVIDTEPA</sequence>
<accession>A0A0V1AWL4</accession>
<gene>
    <name evidence="1" type="ORF">T01_9649</name>
</gene>
<dbReference type="AlphaFoldDB" id="A0A0V1AWL4"/>